<gene>
    <name evidence="1" type="ORF">Ccr32_gp221</name>
</gene>
<evidence type="ECO:0000313" key="1">
    <source>
        <dbReference type="EMBL" id="ARB15139.1"/>
    </source>
</evidence>
<sequence length="93" mass="10237">MLYSMITGDSPEDEFADYEFANGTQVHNSQAEDDGTFRRMITTPKGINVTFWNVMPVEIVGEVAAELDRVAAVNFEQGKRAKAGEIIRVLGLG</sequence>
<dbReference type="Proteomes" id="UP000222485">
    <property type="component" value="Genome"/>
</dbReference>
<organism evidence="1 2">
    <name type="scientific">Caulobacter phage Ccr32</name>
    <dbReference type="NCBI Taxonomy" id="1959738"/>
    <lineage>
        <taxon>Viruses</taxon>
        <taxon>Duplodnaviria</taxon>
        <taxon>Heunggongvirae</taxon>
        <taxon>Uroviricota</taxon>
        <taxon>Caudoviricetes</taxon>
        <taxon>Jeanschmidtviridae</taxon>
        <taxon>Shapirovirus</taxon>
        <taxon>Shapirovirus cbk</taxon>
    </lineage>
</organism>
<dbReference type="EMBL" id="KY555146">
    <property type="protein sequence ID" value="ARB15139.1"/>
    <property type="molecule type" value="Genomic_DNA"/>
</dbReference>
<accession>A0A1V0EE19</accession>
<name>A0A1V0EE19_9CAUD</name>
<protein>
    <submittedName>
        <fullName evidence="1">Uncharacterized protein</fullName>
    </submittedName>
</protein>
<proteinExistence type="predicted"/>
<reference evidence="2" key="1">
    <citation type="journal article" date="2017" name="Curr. Microbiol.">
        <title>Genomic Diversity of Type B3 Bacteriophages of Caulobacter crescentus.</title>
        <authorList>
            <person name="Ash K.T."/>
            <person name="Drake K.M."/>
            <person name="Gibbs W.S."/>
            <person name="Ely B."/>
        </authorList>
    </citation>
    <scope>NUCLEOTIDE SEQUENCE [LARGE SCALE GENOMIC DNA]</scope>
</reference>
<evidence type="ECO:0000313" key="2">
    <source>
        <dbReference type="Proteomes" id="UP000222485"/>
    </source>
</evidence>